<sequence length="221" mass="23896">MAQGNPGRRVYDTKTSGIIYDKDHAAGLNNSLYARGTISLPSYAKQQLQFEADFLFDSGCQVDLMMPLRKARQLGLGAISHGTMRGIEDKGTPVVGWEPVLVAFTFYDPDDGAEVGQRVSPLQTYSRYSPGDSFAPLPPAAETITPAEDPLLHTFAGLRDPSTPRSTAPAGSRLDISPIEKKTKGLPDCIIGAPGMARLNIQADFKNHYIFVASLEDVIVV</sequence>
<comment type="caution">
    <text evidence="1">The sequence shown here is derived from an EMBL/GenBank/DDBJ whole genome shotgun (WGS) entry which is preliminary data.</text>
</comment>
<dbReference type="Proteomes" id="UP001465755">
    <property type="component" value="Unassembled WGS sequence"/>
</dbReference>
<evidence type="ECO:0008006" key="3">
    <source>
        <dbReference type="Google" id="ProtNLM"/>
    </source>
</evidence>
<gene>
    <name evidence="1" type="ORF">WJX73_008733</name>
</gene>
<name>A0AAW1NN97_9CHLO</name>
<dbReference type="EMBL" id="JALJOQ010000278">
    <property type="protein sequence ID" value="KAK9786191.1"/>
    <property type="molecule type" value="Genomic_DNA"/>
</dbReference>
<evidence type="ECO:0000313" key="2">
    <source>
        <dbReference type="Proteomes" id="UP001465755"/>
    </source>
</evidence>
<evidence type="ECO:0000313" key="1">
    <source>
        <dbReference type="EMBL" id="KAK9786191.1"/>
    </source>
</evidence>
<protein>
    <recommendedName>
        <fullName evidence="3">Peptidase A1 domain-containing protein</fullName>
    </recommendedName>
</protein>
<proteinExistence type="predicted"/>
<dbReference type="AlphaFoldDB" id="A0AAW1NN97"/>
<accession>A0AAW1NN97</accession>
<organism evidence="1 2">
    <name type="scientific">Symbiochloris irregularis</name>
    <dbReference type="NCBI Taxonomy" id="706552"/>
    <lineage>
        <taxon>Eukaryota</taxon>
        <taxon>Viridiplantae</taxon>
        <taxon>Chlorophyta</taxon>
        <taxon>core chlorophytes</taxon>
        <taxon>Trebouxiophyceae</taxon>
        <taxon>Trebouxiales</taxon>
        <taxon>Trebouxiaceae</taxon>
        <taxon>Symbiochloris</taxon>
    </lineage>
</organism>
<reference evidence="1 2" key="1">
    <citation type="journal article" date="2024" name="Nat. Commun.">
        <title>Phylogenomics reveals the evolutionary origins of lichenization in chlorophyte algae.</title>
        <authorList>
            <person name="Puginier C."/>
            <person name="Libourel C."/>
            <person name="Otte J."/>
            <person name="Skaloud P."/>
            <person name="Haon M."/>
            <person name="Grisel S."/>
            <person name="Petersen M."/>
            <person name="Berrin J.G."/>
            <person name="Delaux P.M."/>
            <person name="Dal Grande F."/>
            <person name="Keller J."/>
        </authorList>
    </citation>
    <scope>NUCLEOTIDE SEQUENCE [LARGE SCALE GENOMIC DNA]</scope>
    <source>
        <strain evidence="1 2">SAG 2036</strain>
    </source>
</reference>
<keyword evidence="2" id="KW-1185">Reference proteome</keyword>